<keyword evidence="2 4" id="KW-0012">Acyltransferase</keyword>
<comment type="caution">
    <text evidence="4">The sequence shown here is derived from an EMBL/GenBank/DDBJ whole genome shotgun (WGS) entry which is preliminary data.</text>
</comment>
<dbReference type="PROSITE" id="PS51186">
    <property type="entry name" value="GNAT"/>
    <property type="match status" value="1"/>
</dbReference>
<dbReference type="GO" id="GO:0008080">
    <property type="term" value="F:N-acetyltransferase activity"/>
    <property type="evidence" value="ECO:0007669"/>
    <property type="project" value="InterPro"/>
</dbReference>
<evidence type="ECO:0000256" key="1">
    <source>
        <dbReference type="ARBA" id="ARBA00022679"/>
    </source>
</evidence>
<dbReference type="EC" id="2.3.1.1" evidence="4"/>
<dbReference type="GO" id="GO:0005737">
    <property type="term" value="C:cytoplasm"/>
    <property type="evidence" value="ECO:0007669"/>
    <property type="project" value="TreeGrafter"/>
</dbReference>
<feature type="domain" description="N-acetyltransferase" evidence="3">
    <location>
        <begin position="1"/>
        <end position="151"/>
    </location>
</feature>
<name>A0A0P8X405_9CLOT</name>
<dbReference type="PANTHER" id="PTHR43626:SF4">
    <property type="entry name" value="GCN5-RELATED N-ACETYLTRANSFERASE 2, CHLOROPLASTIC"/>
    <property type="match status" value="1"/>
</dbReference>
<dbReference type="NCBIfam" id="NF005840">
    <property type="entry name" value="PRK07757.1"/>
    <property type="match status" value="1"/>
</dbReference>
<reference evidence="4 5" key="1">
    <citation type="submission" date="2015-09" db="EMBL/GenBank/DDBJ databases">
        <title>Genome sequence of Oxobacter pfennigii DSM 3222.</title>
        <authorList>
            <person name="Poehlein A."/>
            <person name="Bengelsdorf F.R."/>
            <person name="Schiel-Bengelsdorf B."/>
            <person name="Duerre P."/>
            <person name="Daniel R."/>
        </authorList>
    </citation>
    <scope>NUCLEOTIDE SEQUENCE [LARGE SCALE GENOMIC DNA]</scope>
    <source>
        <strain evidence="4 5">DSM 3222</strain>
    </source>
</reference>
<gene>
    <name evidence="4" type="primary">argA</name>
    <name evidence="4" type="ORF">OXPF_07680</name>
</gene>
<accession>A0A0P8X405</accession>
<sequence>MIVRKAKLSDVEQIHEIVNYYAEKGMMLSRARSMLYEHIRDFVVAEEDGEILGTGALHVLWIDLAELRTLAVKENLLSKGIGSKIVDFILEEAKELGIPKVFTLTYQPGFFEKHGFNVIQKESMPHKVWTDCINCPKFPNCNEVCLEKIIDL</sequence>
<dbReference type="Proteomes" id="UP000050326">
    <property type="component" value="Unassembled WGS sequence"/>
</dbReference>
<dbReference type="PANTHER" id="PTHR43626">
    <property type="entry name" value="ACYL-COA N-ACYLTRANSFERASE"/>
    <property type="match status" value="1"/>
</dbReference>
<proteinExistence type="predicted"/>
<dbReference type="CDD" id="cd04301">
    <property type="entry name" value="NAT_SF"/>
    <property type="match status" value="1"/>
</dbReference>
<dbReference type="AlphaFoldDB" id="A0A0P8X405"/>
<dbReference type="PATRIC" id="fig|36849.3.peg.821"/>
<evidence type="ECO:0000256" key="2">
    <source>
        <dbReference type="ARBA" id="ARBA00023315"/>
    </source>
</evidence>
<dbReference type="InterPro" id="IPR000182">
    <property type="entry name" value="GNAT_dom"/>
</dbReference>
<dbReference type="SUPFAM" id="SSF55729">
    <property type="entry name" value="Acyl-CoA N-acyltransferases (Nat)"/>
    <property type="match status" value="1"/>
</dbReference>
<dbReference type="EMBL" id="LKET01000021">
    <property type="protein sequence ID" value="KPU45535.1"/>
    <property type="molecule type" value="Genomic_DNA"/>
</dbReference>
<dbReference type="Gene3D" id="3.40.630.30">
    <property type="match status" value="1"/>
</dbReference>
<dbReference type="InterPro" id="IPR016181">
    <property type="entry name" value="Acyl_CoA_acyltransferase"/>
</dbReference>
<keyword evidence="1 4" id="KW-0808">Transferase</keyword>
<dbReference type="Pfam" id="PF00583">
    <property type="entry name" value="Acetyltransf_1"/>
    <property type="match status" value="1"/>
</dbReference>
<evidence type="ECO:0000259" key="3">
    <source>
        <dbReference type="PROSITE" id="PS51186"/>
    </source>
</evidence>
<evidence type="ECO:0000313" key="5">
    <source>
        <dbReference type="Proteomes" id="UP000050326"/>
    </source>
</evidence>
<dbReference type="STRING" id="36849.OXPF_07680"/>
<protein>
    <submittedName>
        <fullName evidence="4">Amino-acid acetyltransferase</fullName>
        <ecNumber evidence="4">2.3.1.1</ecNumber>
    </submittedName>
</protein>
<evidence type="ECO:0000313" key="4">
    <source>
        <dbReference type="EMBL" id="KPU45535.1"/>
    </source>
</evidence>
<organism evidence="4 5">
    <name type="scientific">Oxobacter pfennigii</name>
    <dbReference type="NCBI Taxonomy" id="36849"/>
    <lineage>
        <taxon>Bacteria</taxon>
        <taxon>Bacillati</taxon>
        <taxon>Bacillota</taxon>
        <taxon>Clostridia</taxon>
        <taxon>Eubacteriales</taxon>
        <taxon>Clostridiaceae</taxon>
        <taxon>Oxobacter</taxon>
    </lineage>
</organism>
<dbReference type="InterPro" id="IPR045039">
    <property type="entry name" value="NSI-like"/>
</dbReference>
<keyword evidence="5" id="KW-1185">Reference proteome</keyword>